<reference evidence="1" key="1">
    <citation type="journal article" date="2015" name="Nature">
        <title>Complex archaea that bridge the gap between prokaryotes and eukaryotes.</title>
        <authorList>
            <person name="Spang A."/>
            <person name="Saw J.H."/>
            <person name="Jorgensen S.L."/>
            <person name="Zaremba-Niedzwiedzka K."/>
            <person name="Martijn J."/>
            <person name="Lind A.E."/>
            <person name="van Eijk R."/>
            <person name="Schleper C."/>
            <person name="Guy L."/>
            <person name="Ettema T.J."/>
        </authorList>
    </citation>
    <scope>NUCLEOTIDE SEQUENCE</scope>
</reference>
<sequence length="88" mass="10507">WRKRVQENELRITGIFVEMLARLAAEGVLTDLDESAIELTAHNISVLGHMWSFRRWYLARHYRIEDYINQQTEFILGLLNKNKSEFKI</sequence>
<gene>
    <name evidence="1" type="ORF">LCGC14_2561560</name>
</gene>
<name>A0A0F9AJX7_9ZZZZ</name>
<organism evidence="1">
    <name type="scientific">marine sediment metagenome</name>
    <dbReference type="NCBI Taxonomy" id="412755"/>
    <lineage>
        <taxon>unclassified sequences</taxon>
        <taxon>metagenomes</taxon>
        <taxon>ecological metagenomes</taxon>
    </lineage>
</organism>
<proteinExistence type="predicted"/>
<evidence type="ECO:0000313" key="1">
    <source>
        <dbReference type="EMBL" id="KKL09869.1"/>
    </source>
</evidence>
<accession>A0A0F9AJX7</accession>
<comment type="caution">
    <text evidence="1">The sequence shown here is derived from an EMBL/GenBank/DDBJ whole genome shotgun (WGS) entry which is preliminary data.</text>
</comment>
<feature type="non-terminal residue" evidence="1">
    <location>
        <position position="1"/>
    </location>
</feature>
<dbReference type="EMBL" id="LAZR01042295">
    <property type="protein sequence ID" value="KKL09869.1"/>
    <property type="molecule type" value="Genomic_DNA"/>
</dbReference>
<evidence type="ECO:0008006" key="2">
    <source>
        <dbReference type="Google" id="ProtNLM"/>
    </source>
</evidence>
<dbReference type="AlphaFoldDB" id="A0A0F9AJX7"/>
<protein>
    <recommendedName>
        <fullName evidence="2">TetR family transcriptional regulator</fullName>
    </recommendedName>
</protein>
<dbReference type="Gene3D" id="1.10.357.10">
    <property type="entry name" value="Tetracycline Repressor, domain 2"/>
    <property type="match status" value="1"/>
</dbReference>